<feature type="non-terminal residue" evidence="13">
    <location>
        <position position="589"/>
    </location>
</feature>
<evidence type="ECO:0000313" key="13">
    <source>
        <dbReference type="EMBL" id="CAJ0581197.1"/>
    </source>
</evidence>
<evidence type="ECO:0000256" key="1">
    <source>
        <dbReference type="ARBA" id="ARBA00004251"/>
    </source>
</evidence>
<dbReference type="InterPro" id="IPR050174">
    <property type="entry name" value="Protocadherin/Cadherin-CA"/>
</dbReference>
<keyword evidence="14" id="KW-1185">Reference proteome</keyword>
<evidence type="ECO:0000259" key="12">
    <source>
        <dbReference type="PROSITE" id="PS50268"/>
    </source>
</evidence>
<dbReference type="InterPro" id="IPR020894">
    <property type="entry name" value="Cadherin_CS"/>
</dbReference>
<dbReference type="Proteomes" id="UP001177023">
    <property type="component" value="Unassembled WGS sequence"/>
</dbReference>
<dbReference type="SMART" id="SM00112">
    <property type="entry name" value="CA"/>
    <property type="match status" value="5"/>
</dbReference>
<feature type="signal peptide" evidence="11">
    <location>
        <begin position="1"/>
        <end position="25"/>
    </location>
</feature>
<dbReference type="SUPFAM" id="SSF49313">
    <property type="entry name" value="Cadherin-like"/>
    <property type="match status" value="5"/>
</dbReference>
<keyword evidence="2" id="KW-1003">Cell membrane</keyword>
<feature type="domain" description="Cadherin" evidence="12">
    <location>
        <begin position="133"/>
        <end position="243"/>
    </location>
</feature>
<keyword evidence="5" id="KW-0677">Repeat</keyword>
<protein>
    <recommendedName>
        <fullName evidence="12">Cadherin domain-containing protein</fullName>
    </recommendedName>
</protein>
<evidence type="ECO:0000256" key="2">
    <source>
        <dbReference type="ARBA" id="ARBA00022475"/>
    </source>
</evidence>
<keyword evidence="4 11" id="KW-0732">Signal</keyword>
<gene>
    <name evidence="13" type="ORF">MSPICULIGERA_LOCUS19363</name>
</gene>
<comment type="caution">
    <text evidence="13">The sequence shown here is derived from an EMBL/GenBank/DDBJ whole genome shotgun (WGS) entry which is preliminary data.</text>
</comment>
<feature type="chain" id="PRO_5041318135" description="Cadherin domain-containing protein" evidence="11">
    <location>
        <begin position="26"/>
        <end position="589"/>
    </location>
</feature>
<dbReference type="PROSITE" id="PS50268">
    <property type="entry name" value="CADHERIN_2"/>
    <property type="match status" value="5"/>
</dbReference>
<evidence type="ECO:0000256" key="6">
    <source>
        <dbReference type="ARBA" id="ARBA00022837"/>
    </source>
</evidence>
<evidence type="ECO:0000256" key="4">
    <source>
        <dbReference type="ARBA" id="ARBA00022729"/>
    </source>
</evidence>
<evidence type="ECO:0000256" key="3">
    <source>
        <dbReference type="ARBA" id="ARBA00022692"/>
    </source>
</evidence>
<evidence type="ECO:0000313" key="14">
    <source>
        <dbReference type="Proteomes" id="UP001177023"/>
    </source>
</evidence>
<feature type="domain" description="Cadherin" evidence="12">
    <location>
        <begin position="477"/>
        <end position="557"/>
    </location>
</feature>
<accession>A0AA36D505</accession>
<keyword evidence="8" id="KW-0472">Membrane</keyword>
<organism evidence="13 14">
    <name type="scientific">Mesorhabditis spiculigera</name>
    <dbReference type="NCBI Taxonomy" id="96644"/>
    <lineage>
        <taxon>Eukaryota</taxon>
        <taxon>Metazoa</taxon>
        <taxon>Ecdysozoa</taxon>
        <taxon>Nematoda</taxon>
        <taxon>Chromadorea</taxon>
        <taxon>Rhabditida</taxon>
        <taxon>Rhabditina</taxon>
        <taxon>Rhabditomorpha</taxon>
        <taxon>Rhabditoidea</taxon>
        <taxon>Rhabditidae</taxon>
        <taxon>Mesorhabditinae</taxon>
        <taxon>Mesorhabditis</taxon>
    </lineage>
</organism>
<dbReference type="AlphaFoldDB" id="A0AA36D505"/>
<dbReference type="GO" id="GO:0005509">
    <property type="term" value="F:calcium ion binding"/>
    <property type="evidence" value="ECO:0007669"/>
    <property type="project" value="UniProtKB-UniRule"/>
</dbReference>
<dbReference type="PRINTS" id="PR00205">
    <property type="entry name" value="CADHERIN"/>
</dbReference>
<evidence type="ECO:0000256" key="7">
    <source>
        <dbReference type="ARBA" id="ARBA00022989"/>
    </source>
</evidence>
<dbReference type="FunFam" id="2.60.40.60:FF:000007">
    <property type="entry name" value="Protocadherin alpha 2"/>
    <property type="match status" value="1"/>
</dbReference>
<dbReference type="GO" id="GO:0007156">
    <property type="term" value="P:homophilic cell adhesion via plasma membrane adhesion molecules"/>
    <property type="evidence" value="ECO:0007669"/>
    <property type="project" value="InterPro"/>
</dbReference>
<dbReference type="InterPro" id="IPR015919">
    <property type="entry name" value="Cadherin-like_sf"/>
</dbReference>
<keyword evidence="9" id="KW-0325">Glycoprotein</keyword>
<feature type="domain" description="Cadherin" evidence="12">
    <location>
        <begin position="244"/>
        <end position="348"/>
    </location>
</feature>
<dbReference type="GO" id="GO:0005886">
    <property type="term" value="C:plasma membrane"/>
    <property type="evidence" value="ECO:0007669"/>
    <property type="project" value="UniProtKB-SubCell"/>
</dbReference>
<comment type="subcellular location">
    <subcellularLocation>
        <location evidence="1">Cell membrane</location>
        <topology evidence="1">Single-pass type I membrane protein</topology>
    </subcellularLocation>
</comment>
<evidence type="ECO:0000256" key="5">
    <source>
        <dbReference type="ARBA" id="ARBA00022737"/>
    </source>
</evidence>
<reference evidence="13" key="1">
    <citation type="submission" date="2023-06" db="EMBL/GenBank/DDBJ databases">
        <authorList>
            <person name="Delattre M."/>
        </authorList>
    </citation>
    <scope>NUCLEOTIDE SEQUENCE</scope>
    <source>
        <strain evidence="13">AF72</strain>
    </source>
</reference>
<dbReference type="Pfam" id="PF00028">
    <property type="entry name" value="Cadherin"/>
    <property type="match status" value="3"/>
</dbReference>
<evidence type="ECO:0000256" key="9">
    <source>
        <dbReference type="ARBA" id="ARBA00023180"/>
    </source>
</evidence>
<feature type="domain" description="Cadherin" evidence="12">
    <location>
        <begin position="33"/>
        <end position="132"/>
    </location>
</feature>
<name>A0AA36D505_9BILA</name>
<evidence type="ECO:0000256" key="8">
    <source>
        <dbReference type="ARBA" id="ARBA00023136"/>
    </source>
</evidence>
<dbReference type="PANTHER" id="PTHR24028:SF328">
    <property type="entry name" value="CADHERIN-3"/>
    <property type="match status" value="1"/>
</dbReference>
<sequence>MPRPPTILLLAAVVAFLTGHRLIQAQETPDPSLLPPVAFSVAESAPIGYHIGFVEGAPQPSLDARYFVVATDPDKADSYIHISEQSGEITVKALLDYETQRRFEFVVIPIGGGAGIPVTINVEDENDNEPVFTQPDIRIDISEFVRIGAEFPLPSAIDHDGPPLDVRSYRIVQGNVNNVFKLASKRINNILYADLVVNGRLDREYRESYHLIIEAVDGGNPPRSGELQVSILILDANDNAPEFSEKVYHATITPDHPMDKTIITIKATDKDTAHNGQLGYRIAQPSSPVGRLFSIAPTGGITKRSISKLPPGTFEFVVIAADHGIPPQESSVVVSVTVEGQVGKAPTLDVLWLTDDTDSRLPENSTLGSIVARVNVTNYDPEKHGKVELTGCPSLCLQQAQHPSVYLVILCGLLDREMTSEYHLRFLLKKEEELIMEHPVVLTIEDINDNIPEWHQKNYHLALNRTISDPEDPQLDLSAVDGDAGSNGRLRYWIEGTDVIAIDEDTGRLHYATELDCSIGSEIRFRVHATDKGQPPLTSHVQVTAEIVDSSGKPPQFDRSLYSERIQENVEVGTCIFKRLAHSVIGRSI</sequence>
<keyword evidence="7" id="KW-1133">Transmembrane helix</keyword>
<feature type="domain" description="Cadherin" evidence="12">
    <location>
        <begin position="353"/>
        <end position="454"/>
    </location>
</feature>
<dbReference type="CDD" id="cd11304">
    <property type="entry name" value="Cadherin_repeat"/>
    <property type="match status" value="5"/>
</dbReference>
<dbReference type="Gene3D" id="2.60.40.60">
    <property type="entry name" value="Cadherins"/>
    <property type="match status" value="5"/>
</dbReference>
<dbReference type="PANTHER" id="PTHR24028">
    <property type="entry name" value="CADHERIN-87A"/>
    <property type="match status" value="1"/>
</dbReference>
<keyword evidence="3" id="KW-0812">Transmembrane</keyword>
<dbReference type="EMBL" id="CATQJA010002662">
    <property type="protein sequence ID" value="CAJ0581197.1"/>
    <property type="molecule type" value="Genomic_DNA"/>
</dbReference>
<evidence type="ECO:0000256" key="10">
    <source>
        <dbReference type="PROSITE-ProRule" id="PRU00043"/>
    </source>
</evidence>
<proteinExistence type="predicted"/>
<dbReference type="InterPro" id="IPR002126">
    <property type="entry name" value="Cadherin-like_dom"/>
</dbReference>
<evidence type="ECO:0000256" key="11">
    <source>
        <dbReference type="SAM" id="SignalP"/>
    </source>
</evidence>
<keyword evidence="6 10" id="KW-0106">Calcium</keyword>
<dbReference type="PROSITE" id="PS00232">
    <property type="entry name" value="CADHERIN_1"/>
    <property type="match status" value="1"/>
</dbReference>